<feature type="transmembrane region" description="Helical" evidence="6">
    <location>
        <begin position="99"/>
        <end position="121"/>
    </location>
</feature>
<dbReference type="InterPro" id="IPR020846">
    <property type="entry name" value="MFS_dom"/>
</dbReference>
<name>A0ABU0J5J5_9HYPH</name>
<evidence type="ECO:0000256" key="5">
    <source>
        <dbReference type="ARBA" id="ARBA00023136"/>
    </source>
</evidence>
<gene>
    <name evidence="8" type="ORF">QO011_002515</name>
</gene>
<dbReference type="InterPro" id="IPR050189">
    <property type="entry name" value="MFS_Efflux_Transporters"/>
</dbReference>
<dbReference type="Gene3D" id="1.20.1250.20">
    <property type="entry name" value="MFS general substrate transporter like domains"/>
    <property type="match status" value="2"/>
</dbReference>
<evidence type="ECO:0000256" key="4">
    <source>
        <dbReference type="ARBA" id="ARBA00022989"/>
    </source>
</evidence>
<evidence type="ECO:0000259" key="7">
    <source>
        <dbReference type="PROSITE" id="PS50850"/>
    </source>
</evidence>
<dbReference type="InterPro" id="IPR011701">
    <property type="entry name" value="MFS"/>
</dbReference>
<feature type="domain" description="Major facilitator superfamily (MFS) profile" evidence="7">
    <location>
        <begin position="4"/>
        <end position="385"/>
    </location>
</feature>
<protein>
    <submittedName>
        <fullName evidence="8">MFS family arabinose efflux permease</fullName>
    </submittedName>
</protein>
<feature type="transmembrane region" description="Helical" evidence="6">
    <location>
        <begin position="267"/>
        <end position="285"/>
    </location>
</feature>
<feature type="transmembrane region" description="Helical" evidence="6">
    <location>
        <begin position="43"/>
        <end position="63"/>
    </location>
</feature>
<feature type="transmembrane region" description="Helical" evidence="6">
    <location>
        <begin position="154"/>
        <end position="174"/>
    </location>
</feature>
<dbReference type="SUPFAM" id="SSF103473">
    <property type="entry name" value="MFS general substrate transporter"/>
    <property type="match status" value="1"/>
</dbReference>
<dbReference type="PROSITE" id="PS50850">
    <property type="entry name" value="MFS"/>
    <property type="match status" value="1"/>
</dbReference>
<keyword evidence="4 6" id="KW-1133">Transmembrane helix</keyword>
<keyword evidence="9" id="KW-1185">Reference proteome</keyword>
<feature type="transmembrane region" description="Helical" evidence="6">
    <location>
        <begin position="128"/>
        <end position="148"/>
    </location>
</feature>
<accession>A0ABU0J5J5</accession>
<dbReference type="PANTHER" id="PTHR43124">
    <property type="entry name" value="PURINE EFFLUX PUMP PBUE"/>
    <property type="match status" value="1"/>
</dbReference>
<dbReference type="RefSeq" id="WP_307272263.1">
    <property type="nucleotide sequence ID" value="NZ_JAUSVX010000003.1"/>
</dbReference>
<dbReference type="PANTHER" id="PTHR43124:SF10">
    <property type="entry name" value="PURINE EFFLUX PUMP PBUE"/>
    <property type="match status" value="1"/>
</dbReference>
<proteinExistence type="predicted"/>
<evidence type="ECO:0000256" key="3">
    <source>
        <dbReference type="ARBA" id="ARBA00022692"/>
    </source>
</evidence>
<dbReference type="Proteomes" id="UP001242480">
    <property type="component" value="Unassembled WGS sequence"/>
</dbReference>
<reference evidence="8 9" key="1">
    <citation type="submission" date="2023-07" db="EMBL/GenBank/DDBJ databases">
        <title>Genomic Encyclopedia of Type Strains, Phase IV (KMG-IV): sequencing the most valuable type-strain genomes for metagenomic binning, comparative biology and taxonomic classification.</title>
        <authorList>
            <person name="Goeker M."/>
        </authorList>
    </citation>
    <scope>NUCLEOTIDE SEQUENCE [LARGE SCALE GENOMIC DNA]</scope>
    <source>
        <strain evidence="8 9">DSM 19619</strain>
    </source>
</reference>
<feature type="transmembrane region" description="Helical" evidence="6">
    <location>
        <begin position="291"/>
        <end position="315"/>
    </location>
</feature>
<dbReference type="EMBL" id="JAUSVX010000003">
    <property type="protein sequence ID" value="MDQ0469504.1"/>
    <property type="molecule type" value="Genomic_DNA"/>
</dbReference>
<keyword evidence="3 6" id="KW-0812">Transmembrane</keyword>
<feature type="transmembrane region" description="Helical" evidence="6">
    <location>
        <begin position="236"/>
        <end position="255"/>
    </location>
</feature>
<feature type="transmembrane region" description="Helical" evidence="6">
    <location>
        <begin position="327"/>
        <end position="349"/>
    </location>
</feature>
<feature type="transmembrane region" description="Helical" evidence="6">
    <location>
        <begin position="70"/>
        <end position="93"/>
    </location>
</feature>
<comment type="subcellular location">
    <subcellularLocation>
        <location evidence="1">Cell membrane</location>
        <topology evidence="1">Multi-pass membrane protein</topology>
    </subcellularLocation>
</comment>
<keyword evidence="2" id="KW-1003">Cell membrane</keyword>
<evidence type="ECO:0000256" key="2">
    <source>
        <dbReference type="ARBA" id="ARBA00022475"/>
    </source>
</evidence>
<feature type="transmembrane region" description="Helical" evidence="6">
    <location>
        <begin position="201"/>
        <end position="224"/>
    </location>
</feature>
<dbReference type="CDD" id="cd17324">
    <property type="entry name" value="MFS_NepI_like"/>
    <property type="match status" value="1"/>
</dbReference>
<keyword evidence="5 6" id="KW-0472">Membrane</keyword>
<dbReference type="InterPro" id="IPR036259">
    <property type="entry name" value="MFS_trans_sf"/>
</dbReference>
<evidence type="ECO:0000256" key="1">
    <source>
        <dbReference type="ARBA" id="ARBA00004651"/>
    </source>
</evidence>
<feature type="transmembrane region" description="Helical" evidence="6">
    <location>
        <begin position="361"/>
        <end position="379"/>
    </location>
</feature>
<evidence type="ECO:0000256" key="6">
    <source>
        <dbReference type="SAM" id="Phobius"/>
    </source>
</evidence>
<sequence length="392" mass="39477">MHRTLLWLAIGAFAIGSEGLMIAGVLPRIAHDFEIPVAQAGHLVTIFSLAYAVGSPLIAVATASWERRTLLMTAIGVFALANFAAAAAPSFAALAAGRVLLALAAGAFMPTASAYAATAVAPDMRGRALAFVYSGMTIALVIGVPLGTAMAAHLGWRATFAGVGVLSLVVLAGIRLKLPPVAAPPAAGLAERLAVARRPEVLAVIGLTVLVLAGAFGIYTFIGAYLETVYGVPPEMVALALVLAGVAGALGNALGGYAADRWNRRRFLALILGVLVVAFAALSALPELLPGPLGLAGALAVLVVWGLFGWAFPAVQQVRLLAIDPRLASITLSLNASAIYLGSAIGAAVGSTIAEAHTVAAVGWVGAAFEAAALAFLALSARRTAQAAAAAG</sequence>
<comment type="caution">
    <text evidence="8">The sequence shown here is derived from an EMBL/GenBank/DDBJ whole genome shotgun (WGS) entry which is preliminary data.</text>
</comment>
<organism evidence="8 9">
    <name type="scientific">Labrys wisconsinensis</name>
    <dbReference type="NCBI Taxonomy" id="425677"/>
    <lineage>
        <taxon>Bacteria</taxon>
        <taxon>Pseudomonadati</taxon>
        <taxon>Pseudomonadota</taxon>
        <taxon>Alphaproteobacteria</taxon>
        <taxon>Hyphomicrobiales</taxon>
        <taxon>Xanthobacteraceae</taxon>
        <taxon>Labrys</taxon>
    </lineage>
</organism>
<evidence type="ECO:0000313" key="9">
    <source>
        <dbReference type="Proteomes" id="UP001242480"/>
    </source>
</evidence>
<dbReference type="Pfam" id="PF07690">
    <property type="entry name" value="MFS_1"/>
    <property type="match status" value="1"/>
</dbReference>
<evidence type="ECO:0000313" key="8">
    <source>
        <dbReference type="EMBL" id="MDQ0469504.1"/>
    </source>
</evidence>